<name>A0AAN9TD30_9HEMI</name>
<accession>A0AAN9TD30</accession>
<evidence type="ECO:0000313" key="2">
    <source>
        <dbReference type="Proteomes" id="UP001367676"/>
    </source>
</evidence>
<dbReference type="EMBL" id="JBBCAQ010000034">
    <property type="protein sequence ID" value="KAK7579678.1"/>
    <property type="molecule type" value="Genomic_DNA"/>
</dbReference>
<reference evidence="1 2" key="1">
    <citation type="submission" date="2024-03" db="EMBL/GenBank/DDBJ databases">
        <title>Adaptation during the transition from Ophiocordyceps entomopathogen to insect associate is accompanied by gene loss and intensified selection.</title>
        <authorList>
            <person name="Ward C.M."/>
            <person name="Onetto C.A."/>
            <person name="Borneman A.R."/>
        </authorList>
    </citation>
    <scope>NUCLEOTIDE SEQUENCE [LARGE SCALE GENOMIC DNA]</scope>
    <source>
        <strain evidence="1">AWRI1</strain>
        <tissue evidence="1">Single Adult Female</tissue>
    </source>
</reference>
<protein>
    <submittedName>
        <fullName evidence="1">Uncharacterized protein</fullName>
    </submittedName>
</protein>
<organism evidence="1 2">
    <name type="scientific">Parthenolecanium corni</name>
    <dbReference type="NCBI Taxonomy" id="536013"/>
    <lineage>
        <taxon>Eukaryota</taxon>
        <taxon>Metazoa</taxon>
        <taxon>Ecdysozoa</taxon>
        <taxon>Arthropoda</taxon>
        <taxon>Hexapoda</taxon>
        <taxon>Insecta</taxon>
        <taxon>Pterygota</taxon>
        <taxon>Neoptera</taxon>
        <taxon>Paraneoptera</taxon>
        <taxon>Hemiptera</taxon>
        <taxon>Sternorrhyncha</taxon>
        <taxon>Coccoidea</taxon>
        <taxon>Coccidae</taxon>
        <taxon>Parthenolecanium</taxon>
    </lineage>
</organism>
<keyword evidence="2" id="KW-1185">Reference proteome</keyword>
<gene>
    <name evidence="1" type="ORF">V9T40_000307</name>
</gene>
<dbReference type="AlphaFoldDB" id="A0AAN9TD30"/>
<proteinExistence type="predicted"/>
<comment type="caution">
    <text evidence="1">The sequence shown here is derived from an EMBL/GenBank/DDBJ whole genome shotgun (WGS) entry which is preliminary data.</text>
</comment>
<dbReference type="Proteomes" id="UP001367676">
    <property type="component" value="Unassembled WGS sequence"/>
</dbReference>
<evidence type="ECO:0000313" key="1">
    <source>
        <dbReference type="EMBL" id="KAK7579678.1"/>
    </source>
</evidence>
<sequence>MLDFQQIPASDLNIGALLQKANWLYMSRELMSQLKVAQLKSQARKSELLIDKGVQSDQRSSRVKKTE</sequence>